<dbReference type="EMBL" id="CP021252">
    <property type="protein sequence ID" value="ART20450.1"/>
    <property type="molecule type" value="Genomic_DNA"/>
</dbReference>
<reference evidence="2 3" key="1">
    <citation type="submission" date="2017-05" db="EMBL/GenBank/DDBJ databases">
        <title>Complete genome sequence of Corynebacterium striatum KC-Na-1 isolated from Neophocaena asiaeorientalis in Korea.</title>
        <authorList>
            <person name="Kim J.H."/>
            <person name="Lee K."/>
        </authorList>
    </citation>
    <scope>NUCLEOTIDE SEQUENCE [LARGE SCALE GENOMIC DNA]</scope>
    <source>
        <strain evidence="2 3">KC-Na-01</strain>
    </source>
</reference>
<feature type="transmembrane region" description="Helical" evidence="1">
    <location>
        <begin position="142"/>
        <end position="159"/>
    </location>
</feature>
<evidence type="ECO:0000313" key="2">
    <source>
        <dbReference type="EMBL" id="ART20450.1"/>
    </source>
</evidence>
<gene>
    <name evidence="2" type="ORF">CBE89_02270</name>
</gene>
<name>A0A2Z2IWA3_CORST</name>
<dbReference type="PANTHER" id="PTHR41771">
    <property type="entry name" value="MEMBRANE PROTEIN-RELATED"/>
    <property type="match status" value="1"/>
</dbReference>
<dbReference type="KEGG" id="cstr:CBE89_02270"/>
<keyword evidence="1" id="KW-1133">Transmembrane helix</keyword>
<sequence length="398" mass="41747">MGFLGLALLVTLVGLVLLRPTTPTSEHTSAEFSQTYALNHPEVHGTVTTVDHALCQSDQTGKAFDKPPLIPADPGSDCTRALIDITSGRNAGKQTQLVYFGVAGDPQLKVGDEIVLSESTADNGGDGTVNYSFADYQRTGNLVLWAIVAAIVIIAFAAWHGLRSLIGLGLSLAAIFYYLIPSLIEGHSPLLVAMVTSAAIIFVVVPLVHGLNWKAASALGGALLALLLASFLAHASIDSTQLQGLSSEDNLKLLLYMPGVSIVGVLLCGFIIGALGSLNDIAVAQASTVMELHNLDPTARPGHLFLSAMKVGRDHIASMVYTIVLTYTGASLPLLMLITAAERPATQILSSDLVSTELLRSALGAMALTLAVPMTTFIAALTIPRRRPVAVTHEAEPA</sequence>
<evidence type="ECO:0000313" key="3">
    <source>
        <dbReference type="Proteomes" id="UP000250197"/>
    </source>
</evidence>
<evidence type="ECO:0000256" key="1">
    <source>
        <dbReference type="SAM" id="Phobius"/>
    </source>
</evidence>
<keyword evidence="1" id="KW-0812">Transmembrane</keyword>
<keyword evidence="1" id="KW-0472">Membrane</keyword>
<protein>
    <submittedName>
        <fullName evidence="2">YibE/F family protein</fullName>
    </submittedName>
</protein>
<dbReference type="AlphaFoldDB" id="A0A2Z2IWA3"/>
<proteinExistence type="predicted"/>
<feature type="transmembrane region" description="Helical" evidence="1">
    <location>
        <begin position="253"/>
        <end position="275"/>
    </location>
</feature>
<dbReference type="RefSeq" id="WP_086890621.1">
    <property type="nucleotide sequence ID" value="NZ_CP021252.1"/>
</dbReference>
<feature type="transmembrane region" description="Helical" evidence="1">
    <location>
        <begin position="319"/>
        <end position="341"/>
    </location>
</feature>
<dbReference type="Proteomes" id="UP000250197">
    <property type="component" value="Chromosome"/>
</dbReference>
<dbReference type="InterPro" id="IPR012507">
    <property type="entry name" value="YibE_F"/>
</dbReference>
<feature type="transmembrane region" description="Helical" evidence="1">
    <location>
        <begin position="215"/>
        <end position="233"/>
    </location>
</feature>
<accession>A0A2Z2IWA3</accession>
<feature type="transmembrane region" description="Helical" evidence="1">
    <location>
        <begin position="361"/>
        <end position="383"/>
    </location>
</feature>
<dbReference type="Pfam" id="PF07907">
    <property type="entry name" value="YibE_F"/>
    <property type="match status" value="1"/>
</dbReference>
<dbReference type="PANTHER" id="PTHR41771:SF1">
    <property type="entry name" value="MEMBRANE PROTEIN"/>
    <property type="match status" value="1"/>
</dbReference>
<organism evidence="2 3">
    <name type="scientific">Corynebacterium striatum</name>
    <dbReference type="NCBI Taxonomy" id="43770"/>
    <lineage>
        <taxon>Bacteria</taxon>
        <taxon>Bacillati</taxon>
        <taxon>Actinomycetota</taxon>
        <taxon>Actinomycetes</taxon>
        <taxon>Mycobacteriales</taxon>
        <taxon>Corynebacteriaceae</taxon>
        <taxon>Corynebacterium</taxon>
    </lineage>
</organism>
<feature type="transmembrane region" description="Helical" evidence="1">
    <location>
        <begin position="166"/>
        <end position="184"/>
    </location>
</feature>
<feature type="transmembrane region" description="Helical" evidence="1">
    <location>
        <begin position="190"/>
        <end position="208"/>
    </location>
</feature>